<dbReference type="InterPro" id="IPR011330">
    <property type="entry name" value="Glyco_hydro/deAcase_b/a-brl"/>
</dbReference>
<comment type="caution">
    <text evidence="1">The sequence shown here is derived from an EMBL/GenBank/DDBJ whole genome shotgun (WGS) entry which is preliminary data.</text>
</comment>
<name>A0ABU3MZL0_9SPHN</name>
<dbReference type="EMBL" id="JALMLT010000001">
    <property type="protein sequence ID" value="MDT8757739.1"/>
    <property type="molecule type" value="Genomic_DNA"/>
</dbReference>
<dbReference type="Gene3D" id="3.20.20.370">
    <property type="entry name" value="Glycoside hydrolase/deacetylase"/>
    <property type="match status" value="1"/>
</dbReference>
<proteinExistence type="predicted"/>
<gene>
    <name evidence="1" type="ORF">MZO42_03425</name>
</gene>
<reference evidence="1" key="1">
    <citation type="submission" date="2022-04" db="EMBL/GenBank/DDBJ databases">
        <title>Tomato heritable bacteria conferring resistance against bacterial wilt.</title>
        <authorList>
            <person name="Yin J."/>
        </authorList>
    </citation>
    <scope>NUCLEOTIDE SEQUENCE</scope>
    <source>
        <strain evidence="1">Cra20</strain>
    </source>
</reference>
<evidence type="ECO:0000313" key="1">
    <source>
        <dbReference type="EMBL" id="MDT8757739.1"/>
    </source>
</evidence>
<dbReference type="SUPFAM" id="SSF88713">
    <property type="entry name" value="Glycoside hydrolase/deacetylase"/>
    <property type="match status" value="1"/>
</dbReference>
<accession>A0ABU3MZL0</accession>
<sequence length="342" mass="36363">MPPAATSGALVQWPDSFGTRFTLFVDTEEEFDWGAPFSRDAGGTSHMTAMPQAHARFAAHGVPLTWLVDYPIATCPRAVEILRGLIGDGRSSIGTQLHPWVNPPFEEEISTRNSFAGNLPGALEERKLTTLTEVIVAAFGVRPAIYRAGRYGVGPDTFATLARLGYRADSSMRVAYDYSQEGGPNFSLVANHAFRTGPAESIVELPLTTVFTGALRRGGAHLHRALGRVPRGRGVAARLRLLSRVALTPEDMPLGEAREAVRVAVGEGVRLLNFSFHSPSVAPGHTPYVRDAADLAAFWRWWDAMFGTLAQLGAAPASLAEILDAACGTAPSSASAAGAGGL</sequence>
<protein>
    <submittedName>
        <fullName evidence="1">Polysaccharide deacetylase family protein</fullName>
    </submittedName>
</protein>
<organism evidence="1">
    <name type="scientific">Sphingomonas psychrotolerans</name>
    <dbReference type="NCBI Taxonomy" id="1327635"/>
    <lineage>
        <taxon>Bacteria</taxon>
        <taxon>Pseudomonadati</taxon>
        <taxon>Pseudomonadota</taxon>
        <taxon>Alphaproteobacteria</taxon>
        <taxon>Sphingomonadales</taxon>
        <taxon>Sphingomonadaceae</taxon>
        <taxon>Sphingomonas</taxon>
    </lineage>
</organism>
<dbReference type="CDD" id="cd10935">
    <property type="entry name" value="CE4_WalW"/>
    <property type="match status" value="1"/>
</dbReference>